<evidence type="ECO:0000256" key="6">
    <source>
        <dbReference type="ARBA" id="ARBA00022679"/>
    </source>
</evidence>
<comment type="subcellular location">
    <subcellularLocation>
        <location evidence="1">Cytoplasm</location>
    </subcellularLocation>
</comment>
<evidence type="ECO:0000256" key="3">
    <source>
        <dbReference type="ARBA" id="ARBA00012584"/>
    </source>
</evidence>
<keyword evidence="9" id="KW-0479">Metal-binding</keyword>
<feature type="domain" description="YrdC-like" evidence="19">
    <location>
        <begin position="45"/>
        <end position="240"/>
    </location>
</feature>
<evidence type="ECO:0000256" key="13">
    <source>
        <dbReference type="ARBA" id="ARBA00022833"/>
    </source>
</evidence>
<keyword evidence="8" id="KW-0548">Nucleotidyltransferase</keyword>
<evidence type="ECO:0000256" key="5">
    <source>
        <dbReference type="ARBA" id="ARBA00022490"/>
    </source>
</evidence>
<comment type="similarity">
    <text evidence="2">Belongs to the SUA5 family.</text>
</comment>
<dbReference type="OrthoDB" id="412787at2759"/>
<evidence type="ECO:0000259" key="18">
    <source>
        <dbReference type="PROSITE" id="PS51039"/>
    </source>
</evidence>
<dbReference type="GO" id="GO:0061710">
    <property type="term" value="F:L-threonylcarbamoyladenylate synthase"/>
    <property type="evidence" value="ECO:0007669"/>
    <property type="project" value="UniProtKB-EC"/>
</dbReference>
<dbReference type="Pfam" id="PF01300">
    <property type="entry name" value="Sua5_yciO_yrdC"/>
    <property type="match status" value="1"/>
</dbReference>
<dbReference type="SUPFAM" id="SSF118310">
    <property type="entry name" value="AN1-like Zinc finger"/>
    <property type="match status" value="1"/>
</dbReference>
<evidence type="ECO:0000256" key="8">
    <source>
        <dbReference type="ARBA" id="ARBA00022695"/>
    </source>
</evidence>
<name>A0A2T9Y3Z1_9FUNG</name>
<feature type="domain" description="AN1-type" evidence="18">
    <location>
        <begin position="4"/>
        <end position="52"/>
    </location>
</feature>
<dbReference type="PANTHER" id="PTHR17490:SF16">
    <property type="entry name" value="THREONYLCARBAMOYL-AMP SYNTHASE"/>
    <property type="match status" value="1"/>
</dbReference>
<evidence type="ECO:0000256" key="15">
    <source>
        <dbReference type="ARBA" id="ARBA00029774"/>
    </source>
</evidence>
<evidence type="ECO:0000256" key="17">
    <source>
        <dbReference type="PROSITE-ProRule" id="PRU00449"/>
    </source>
</evidence>
<dbReference type="PROSITE" id="PS51163">
    <property type="entry name" value="YRDC"/>
    <property type="match status" value="1"/>
</dbReference>
<dbReference type="GO" id="GO:0000049">
    <property type="term" value="F:tRNA binding"/>
    <property type="evidence" value="ECO:0007669"/>
    <property type="project" value="TreeGrafter"/>
</dbReference>
<dbReference type="SMART" id="SM00154">
    <property type="entry name" value="ZnF_AN1"/>
    <property type="match status" value="1"/>
</dbReference>
<dbReference type="GO" id="GO:0003725">
    <property type="term" value="F:double-stranded RNA binding"/>
    <property type="evidence" value="ECO:0007669"/>
    <property type="project" value="InterPro"/>
</dbReference>
<protein>
    <recommendedName>
        <fullName evidence="4">Threonylcarbamoyl-AMP synthase</fullName>
        <ecNumber evidence="3">2.7.7.87</ecNumber>
    </recommendedName>
    <alternativeName>
        <fullName evidence="15">L-threonylcarbamoyladenylate synthase</fullName>
    </alternativeName>
</protein>
<dbReference type="GO" id="GO:0005737">
    <property type="term" value="C:cytoplasm"/>
    <property type="evidence" value="ECO:0007669"/>
    <property type="project" value="UniProtKB-SubCell"/>
</dbReference>
<keyword evidence="10" id="KW-0677">Repeat</keyword>
<evidence type="ECO:0000256" key="4">
    <source>
        <dbReference type="ARBA" id="ARBA00015492"/>
    </source>
</evidence>
<dbReference type="InterPro" id="IPR050156">
    <property type="entry name" value="TC-AMP_synthase_SUA5"/>
</dbReference>
<comment type="caution">
    <text evidence="20">The sequence shown here is derived from an EMBL/GenBank/DDBJ whole genome shotgun (WGS) entry which is preliminary data.</text>
</comment>
<evidence type="ECO:0000256" key="7">
    <source>
        <dbReference type="ARBA" id="ARBA00022694"/>
    </source>
</evidence>
<evidence type="ECO:0000313" key="21">
    <source>
        <dbReference type="Proteomes" id="UP000245699"/>
    </source>
</evidence>
<dbReference type="InterPro" id="IPR000058">
    <property type="entry name" value="Znf_AN1"/>
</dbReference>
<evidence type="ECO:0000256" key="14">
    <source>
        <dbReference type="ARBA" id="ARBA00022840"/>
    </source>
</evidence>
<evidence type="ECO:0000256" key="1">
    <source>
        <dbReference type="ARBA" id="ARBA00004496"/>
    </source>
</evidence>
<dbReference type="Pfam" id="PF25403">
    <property type="entry name" value="zf-C2H2_ZFAND2"/>
    <property type="match status" value="1"/>
</dbReference>
<keyword evidence="14" id="KW-0067">ATP-binding</keyword>
<keyword evidence="21" id="KW-1185">Reference proteome</keyword>
<keyword evidence="5" id="KW-0963">Cytoplasm</keyword>
<organism evidence="20 21">
    <name type="scientific">Furculomyces boomerangus</name>
    <dbReference type="NCBI Taxonomy" id="61424"/>
    <lineage>
        <taxon>Eukaryota</taxon>
        <taxon>Fungi</taxon>
        <taxon>Fungi incertae sedis</taxon>
        <taxon>Zoopagomycota</taxon>
        <taxon>Kickxellomycotina</taxon>
        <taxon>Harpellomycetes</taxon>
        <taxon>Harpellales</taxon>
        <taxon>Harpellaceae</taxon>
        <taxon>Furculomyces</taxon>
    </lineage>
</organism>
<reference evidence="20 21" key="1">
    <citation type="journal article" date="2018" name="MBio">
        <title>Comparative Genomics Reveals the Core Gene Toolbox for the Fungus-Insect Symbiosis.</title>
        <authorList>
            <person name="Wang Y."/>
            <person name="Stata M."/>
            <person name="Wang W."/>
            <person name="Stajich J.E."/>
            <person name="White M.M."/>
            <person name="Moncalvo J.M."/>
        </authorList>
    </citation>
    <scope>NUCLEOTIDE SEQUENCE [LARGE SCALE GENOMIC DNA]</scope>
    <source>
        <strain evidence="20 21">AUS-77-4</strain>
    </source>
</reference>
<keyword evidence="7" id="KW-0819">tRNA processing</keyword>
<evidence type="ECO:0000256" key="2">
    <source>
        <dbReference type="ARBA" id="ARBA00007663"/>
    </source>
</evidence>
<sequence length="533" mass="58835">MELPHVGEHCSNKDCNRLDFLPYKCEYCNKKFCENHWKANDHSCENQHKILDFRIPTCPICNLPVPINRGEDPNYKVENHIRMGCSKIPGKSGKNPGQKGAQCGFDGFGSNGDMSGIPKIYHELIDSFWPGPLTIILPRPNNDLIPDNILGNVQVNSTVAFRFPSHPVARAIIACSNLPLAAPSANSSGKPSPTIASHVEADLRGLIPLVIDSGSCTFGLESTVVDAVSNSLPTMSSENVEISQIDEYNLTTNTATNSDTKQLVKIPCVLRPGGITVEQIMQMKNKNILNEPKNLKTQNNNIDLWKQIQVYGKTFANKVIESAPTTPGMKYKHYSPQAQVSLFIPQSPNHSNHTVENNSSIKKEMIKSIIEIIQNTSTTTKFTNKTLEKSSRIDDKEPTFNNSNEYRIGVIVIEDGSFSWNKALCNLQLENNISDNQKPSKYQISLVNYDFNSPKKPSTNILSSNRNDGDGFVNVIVAIVSGIDGLGNSMFGLLRLMDDFNVEKVLVEGVAEIGQGLAIMNRLKKAATIHISH</sequence>
<evidence type="ECO:0000256" key="10">
    <source>
        <dbReference type="ARBA" id="ARBA00022737"/>
    </source>
</evidence>
<gene>
    <name evidence="20" type="ORF">BB559_006298</name>
</gene>
<evidence type="ECO:0000256" key="12">
    <source>
        <dbReference type="ARBA" id="ARBA00022771"/>
    </source>
</evidence>
<dbReference type="GO" id="GO:0005524">
    <property type="term" value="F:ATP binding"/>
    <property type="evidence" value="ECO:0007669"/>
    <property type="project" value="UniProtKB-KW"/>
</dbReference>
<dbReference type="PANTHER" id="PTHR17490">
    <property type="entry name" value="SUA5"/>
    <property type="match status" value="1"/>
</dbReference>
<dbReference type="PROSITE" id="PS51039">
    <property type="entry name" value="ZF_AN1"/>
    <property type="match status" value="1"/>
</dbReference>
<dbReference type="Proteomes" id="UP000245699">
    <property type="component" value="Unassembled WGS sequence"/>
</dbReference>
<evidence type="ECO:0000313" key="20">
    <source>
        <dbReference type="EMBL" id="PVU86974.1"/>
    </source>
</evidence>
<keyword evidence="11" id="KW-0547">Nucleotide-binding</keyword>
<dbReference type="InterPro" id="IPR005145">
    <property type="entry name" value="Sua5_C"/>
</dbReference>
<dbReference type="EMBL" id="MBFT01000818">
    <property type="protein sequence ID" value="PVU86974.1"/>
    <property type="molecule type" value="Genomic_DNA"/>
</dbReference>
<dbReference type="STRING" id="61424.A0A2T9Y3Z1"/>
<dbReference type="EC" id="2.7.7.87" evidence="3"/>
<keyword evidence="12 17" id="KW-0863">Zinc-finger</keyword>
<dbReference type="InterPro" id="IPR006070">
    <property type="entry name" value="Sua5-like_dom"/>
</dbReference>
<keyword evidence="6" id="KW-0808">Transferase</keyword>
<dbReference type="Gene3D" id="3.40.50.11030">
    <property type="entry name" value="Threonylcarbamoyl-AMP synthase, C-terminal domain"/>
    <property type="match status" value="1"/>
</dbReference>
<dbReference type="GO" id="GO:0008270">
    <property type="term" value="F:zinc ion binding"/>
    <property type="evidence" value="ECO:0007669"/>
    <property type="project" value="UniProtKB-KW"/>
</dbReference>
<accession>A0A2T9Y3Z1</accession>
<evidence type="ECO:0000256" key="11">
    <source>
        <dbReference type="ARBA" id="ARBA00022741"/>
    </source>
</evidence>
<dbReference type="AlphaFoldDB" id="A0A2T9Y3Z1"/>
<dbReference type="GO" id="GO:0006450">
    <property type="term" value="P:regulation of translational fidelity"/>
    <property type="evidence" value="ECO:0007669"/>
    <property type="project" value="TreeGrafter"/>
</dbReference>
<dbReference type="InterPro" id="IPR017945">
    <property type="entry name" value="DHBP_synth_RibB-like_a/b_dom"/>
</dbReference>
<dbReference type="InterPro" id="IPR057357">
    <property type="entry name" value="Znf-C2H2_ZFAND2A/B"/>
</dbReference>
<proteinExistence type="inferred from homology"/>
<dbReference type="InterPro" id="IPR035896">
    <property type="entry name" value="AN1-like_Znf"/>
</dbReference>
<dbReference type="InterPro" id="IPR038385">
    <property type="entry name" value="Sua5/YwlC_C"/>
</dbReference>
<dbReference type="GO" id="GO:0008033">
    <property type="term" value="P:tRNA processing"/>
    <property type="evidence" value="ECO:0007669"/>
    <property type="project" value="UniProtKB-KW"/>
</dbReference>
<dbReference type="Pfam" id="PF03481">
    <property type="entry name" value="Sua5_C"/>
    <property type="match status" value="1"/>
</dbReference>
<evidence type="ECO:0000256" key="9">
    <source>
        <dbReference type="ARBA" id="ARBA00022723"/>
    </source>
</evidence>
<evidence type="ECO:0000256" key="16">
    <source>
        <dbReference type="ARBA" id="ARBA00048366"/>
    </source>
</evidence>
<dbReference type="Pfam" id="PF01428">
    <property type="entry name" value="zf-AN1"/>
    <property type="match status" value="1"/>
</dbReference>
<dbReference type="SUPFAM" id="SSF55821">
    <property type="entry name" value="YrdC/RibB"/>
    <property type="match status" value="1"/>
</dbReference>
<dbReference type="Gene3D" id="4.10.1110.10">
    <property type="entry name" value="AN1-like Zinc finger"/>
    <property type="match status" value="1"/>
</dbReference>
<dbReference type="Gene3D" id="3.90.870.10">
    <property type="entry name" value="DHBP synthase"/>
    <property type="match status" value="1"/>
</dbReference>
<evidence type="ECO:0000259" key="19">
    <source>
        <dbReference type="PROSITE" id="PS51163"/>
    </source>
</evidence>
<keyword evidence="13" id="KW-0862">Zinc</keyword>
<comment type="catalytic activity">
    <reaction evidence="16">
        <text>L-threonine + hydrogencarbonate + ATP = L-threonylcarbamoyladenylate + diphosphate + H2O</text>
        <dbReference type="Rhea" id="RHEA:36407"/>
        <dbReference type="ChEBI" id="CHEBI:15377"/>
        <dbReference type="ChEBI" id="CHEBI:17544"/>
        <dbReference type="ChEBI" id="CHEBI:30616"/>
        <dbReference type="ChEBI" id="CHEBI:33019"/>
        <dbReference type="ChEBI" id="CHEBI:57926"/>
        <dbReference type="ChEBI" id="CHEBI:73682"/>
        <dbReference type="EC" id="2.7.7.87"/>
    </reaction>
</comment>